<organism evidence="3 4">
    <name type="scientific">Bacteroides coprosuis DSM 18011</name>
    <dbReference type="NCBI Taxonomy" id="679937"/>
    <lineage>
        <taxon>Bacteria</taxon>
        <taxon>Pseudomonadati</taxon>
        <taxon>Bacteroidota</taxon>
        <taxon>Bacteroidia</taxon>
        <taxon>Bacteroidales</taxon>
        <taxon>Bacteroidaceae</taxon>
        <taxon>Bacteroides</taxon>
    </lineage>
</organism>
<accession>F3ZNT9</accession>
<dbReference type="GO" id="GO:0016020">
    <property type="term" value="C:membrane"/>
    <property type="evidence" value="ECO:0007669"/>
    <property type="project" value="UniProtKB-SubCell"/>
</dbReference>
<name>F3ZNT9_9BACE</name>
<dbReference type="InterPro" id="IPR001107">
    <property type="entry name" value="Band_7"/>
</dbReference>
<comment type="subcellular location">
    <subcellularLocation>
        <location evidence="1">Membrane</location>
        <topology evidence="1">Single-pass membrane protein</topology>
    </subcellularLocation>
</comment>
<evidence type="ECO:0000313" key="4">
    <source>
        <dbReference type="Proteomes" id="UP000018439"/>
    </source>
</evidence>
<reference evidence="3 4" key="1">
    <citation type="journal article" date="2011" name="Stand. Genomic Sci.">
        <title>Non-contiguous finished genome sequence of Bacteroides coprosuis type strain (PC139).</title>
        <authorList>
            <person name="Land M."/>
            <person name="Held B."/>
            <person name="Gronow S."/>
            <person name="Abt B."/>
            <person name="Lucas S."/>
            <person name="Del Rio T.G."/>
            <person name="Nolan M."/>
            <person name="Tice H."/>
            <person name="Cheng J.F."/>
            <person name="Pitluck S."/>
            <person name="Liolios K."/>
            <person name="Pagani I."/>
            <person name="Ivanova N."/>
            <person name="Mavromatis K."/>
            <person name="Mikhailova N."/>
            <person name="Pati A."/>
            <person name="Tapia R."/>
            <person name="Han C."/>
            <person name="Goodwin L."/>
            <person name="Chen A."/>
            <person name="Palaniappan K."/>
            <person name="Hauser L."/>
            <person name="Brambilla E.M."/>
            <person name="Rohde M."/>
            <person name="Goker M."/>
            <person name="Detter J.C."/>
            <person name="Woyke T."/>
            <person name="Bristow J."/>
            <person name="Eisen J.A."/>
            <person name="Markowitz V."/>
            <person name="Hugenholtz P."/>
            <person name="Kyrpides N.C."/>
            <person name="Klenk H.P."/>
            <person name="Lapidus A."/>
        </authorList>
    </citation>
    <scope>NUCLEOTIDE SEQUENCE</scope>
    <source>
        <strain evidence="3 4">DSM 18011</strain>
    </source>
</reference>
<dbReference type="Pfam" id="PF01145">
    <property type="entry name" value="Band_7"/>
    <property type="match status" value="1"/>
</dbReference>
<sequence length="274" mass="31177">MKRLSFVLFLLSTIITSSCSRMSVDADEVGVFVKKPYIFGSGGVDDAPLMAGSEWKVFSTDFVKLKKTPQKFTEGFDDIMSDDNTPVDLTANIIMQIVPTQTPLLISNFGVEWYDINIKPKFVKFIRDEISNYSMFDLTSNREVYDKIEDVVIQKVSQIIEEKNIPVQVIDVVVDRAKPNQGVMEEIDRTAIQIQNKRTQTERVKAEEQRASAEQAKAVADKAYMREMQFTTAEYLKLREIEIEKEKVDMVKDKNQVNVTMLMGGGVTPIYSVK</sequence>
<dbReference type="EMBL" id="CM001167">
    <property type="protein sequence ID" value="EGJ71515.1"/>
    <property type="molecule type" value="Genomic_DNA"/>
</dbReference>
<dbReference type="SUPFAM" id="SSF117892">
    <property type="entry name" value="Band 7/SPFH domain"/>
    <property type="match status" value="1"/>
</dbReference>
<dbReference type="AlphaFoldDB" id="F3ZNT9"/>
<feature type="domain" description="Band 7" evidence="2">
    <location>
        <begin position="24"/>
        <end position="207"/>
    </location>
</feature>
<dbReference type="eggNOG" id="COG0330">
    <property type="taxonomic scope" value="Bacteria"/>
</dbReference>
<keyword evidence="4" id="KW-1185">Reference proteome</keyword>
<gene>
    <name evidence="3" type="ORF">Bcop_1316</name>
</gene>
<protein>
    <submittedName>
        <fullName evidence="3">Band 7 protein</fullName>
    </submittedName>
</protein>
<proteinExistence type="predicted"/>
<dbReference type="STRING" id="679937.Bcop_1316"/>
<evidence type="ECO:0000256" key="1">
    <source>
        <dbReference type="ARBA" id="ARBA00004167"/>
    </source>
</evidence>
<dbReference type="InterPro" id="IPR036013">
    <property type="entry name" value="Band_7/SPFH_dom_sf"/>
</dbReference>
<dbReference type="HOGENOM" id="CLU_1014317_0_0_10"/>
<dbReference type="OrthoDB" id="1062584at2"/>
<dbReference type="PROSITE" id="PS51257">
    <property type="entry name" value="PROKAR_LIPOPROTEIN"/>
    <property type="match status" value="1"/>
</dbReference>
<evidence type="ECO:0000313" key="3">
    <source>
        <dbReference type="EMBL" id="EGJ71515.1"/>
    </source>
</evidence>
<dbReference type="Proteomes" id="UP000018439">
    <property type="component" value="Chromosome"/>
</dbReference>
<evidence type="ECO:0000259" key="2">
    <source>
        <dbReference type="Pfam" id="PF01145"/>
    </source>
</evidence>